<accession>A0A917B1H9</accession>
<feature type="compositionally biased region" description="Basic residues" evidence="1">
    <location>
        <begin position="71"/>
        <end position="80"/>
    </location>
</feature>
<name>A0A917B1H9_9MICO</name>
<feature type="region of interest" description="Disordered" evidence="1">
    <location>
        <begin position="60"/>
        <end position="88"/>
    </location>
</feature>
<dbReference type="Proteomes" id="UP000598775">
    <property type="component" value="Unassembled WGS sequence"/>
</dbReference>
<dbReference type="EMBL" id="BMGP01000001">
    <property type="protein sequence ID" value="GGF14812.1"/>
    <property type="molecule type" value="Genomic_DNA"/>
</dbReference>
<sequence>MVSAENSDGVELLPEPDAHPAAATFKAALKTDSVAFTSFEVPDVAASYTDSRAKGCHVHPVAHHNGPGSHGRVRRHLRQPHRVDRRPARQVTELGTRVLATVPVPDPAIAIALTA</sequence>
<evidence type="ECO:0000313" key="3">
    <source>
        <dbReference type="Proteomes" id="UP000598775"/>
    </source>
</evidence>
<protein>
    <submittedName>
        <fullName evidence="2">Uncharacterized protein</fullName>
    </submittedName>
</protein>
<dbReference type="AlphaFoldDB" id="A0A917B1H9"/>
<dbReference type="Gene3D" id="3.10.180.10">
    <property type="entry name" value="2,3-Dihydroxybiphenyl 1,2-Dioxygenase, domain 1"/>
    <property type="match status" value="1"/>
</dbReference>
<organism evidence="2 3">
    <name type="scientific">Subtercola lobariae</name>
    <dbReference type="NCBI Taxonomy" id="1588641"/>
    <lineage>
        <taxon>Bacteria</taxon>
        <taxon>Bacillati</taxon>
        <taxon>Actinomycetota</taxon>
        <taxon>Actinomycetes</taxon>
        <taxon>Micrococcales</taxon>
        <taxon>Microbacteriaceae</taxon>
        <taxon>Subtercola</taxon>
    </lineage>
</organism>
<evidence type="ECO:0000256" key="1">
    <source>
        <dbReference type="SAM" id="MobiDB-lite"/>
    </source>
</evidence>
<evidence type="ECO:0000313" key="2">
    <source>
        <dbReference type="EMBL" id="GGF14812.1"/>
    </source>
</evidence>
<comment type="caution">
    <text evidence="2">The sequence shown here is derived from an EMBL/GenBank/DDBJ whole genome shotgun (WGS) entry which is preliminary data.</text>
</comment>
<proteinExistence type="predicted"/>
<keyword evidence="3" id="KW-1185">Reference proteome</keyword>
<reference evidence="2 3" key="1">
    <citation type="journal article" date="2014" name="Int. J. Syst. Evol. Microbiol.">
        <title>Complete genome sequence of Corynebacterium casei LMG S-19264T (=DSM 44701T), isolated from a smear-ripened cheese.</title>
        <authorList>
            <consortium name="US DOE Joint Genome Institute (JGI-PGF)"/>
            <person name="Walter F."/>
            <person name="Albersmeier A."/>
            <person name="Kalinowski J."/>
            <person name="Ruckert C."/>
        </authorList>
    </citation>
    <scope>NUCLEOTIDE SEQUENCE [LARGE SCALE GENOMIC DNA]</scope>
    <source>
        <strain evidence="2 3">CGMCC 1.12976</strain>
    </source>
</reference>
<dbReference type="InterPro" id="IPR029068">
    <property type="entry name" value="Glyas_Bleomycin-R_OHBP_Dase"/>
</dbReference>
<gene>
    <name evidence="2" type="ORF">GCM10011399_05860</name>
</gene>